<proteinExistence type="predicted"/>
<accession>A0A2M8LFG8</accession>
<dbReference type="EMBL" id="PFET01000003">
    <property type="protein sequence ID" value="PJE76193.1"/>
    <property type="molecule type" value="Genomic_DNA"/>
</dbReference>
<evidence type="ECO:0000313" key="2">
    <source>
        <dbReference type="Proteomes" id="UP000231152"/>
    </source>
</evidence>
<organism evidence="1 2">
    <name type="scientific">Candidatus Uhrbacteria bacterium CG10_big_fil_rev_8_21_14_0_10_48_11</name>
    <dbReference type="NCBI Taxonomy" id="1975037"/>
    <lineage>
        <taxon>Bacteria</taxon>
        <taxon>Candidatus Uhriibacteriota</taxon>
    </lineage>
</organism>
<sequence length="155" mass="18111">MFRGTDWESKDAMNLGAEVSNMKKQWAERGNSDNPREIVKPVKFSKHSEVMTMKQLKDKEISHAFEVYCYESLIWGLVNPDNFKTYYLANEEKQREKMPEYKKAGLVVDYIPTLDQILKEGEEILKGYEKEIRELSPTPKKLQNDAIFLGIKIDD</sequence>
<reference evidence="1 2" key="1">
    <citation type="submission" date="2017-09" db="EMBL/GenBank/DDBJ databases">
        <title>Depth-based differentiation of microbial function through sediment-hosted aquifers and enrichment of novel symbionts in the deep terrestrial subsurface.</title>
        <authorList>
            <person name="Probst A.J."/>
            <person name="Ladd B."/>
            <person name="Jarett J.K."/>
            <person name="Geller-Mcgrath D.E."/>
            <person name="Sieber C.M."/>
            <person name="Emerson J.B."/>
            <person name="Anantharaman K."/>
            <person name="Thomas B.C."/>
            <person name="Malmstrom R."/>
            <person name="Stieglmeier M."/>
            <person name="Klingl A."/>
            <person name="Woyke T."/>
            <person name="Ryan C.M."/>
            <person name="Banfield J.F."/>
        </authorList>
    </citation>
    <scope>NUCLEOTIDE SEQUENCE [LARGE SCALE GENOMIC DNA]</scope>
    <source>
        <strain evidence="1">CG10_big_fil_rev_8_21_14_0_10_48_11</strain>
    </source>
</reference>
<comment type="caution">
    <text evidence="1">The sequence shown here is derived from an EMBL/GenBank/DDBJ whole genome shotgun (WGS) entry which is preliminary data.</text>
</comment>
<dbReference type="AlphaFoldDB" id="A0A2M8LFG8"/>
<name>A0A2M8LFG8_9BACT</name>
<protein>
    <submittedName>
        <fullName evidence="1">Uncharacterized protein</fullName>
    </submittedName>
</protein>
<dbReference type="Proteomes" id="UP000231152">
    <property type="component" value="Unassembled WGS sequence"/>
</dbReference>
<evidence type="ECO:0000313" key="1">
    <source>
        <dbReference type="EMBL" id="PJE76193.1"/>
    </source>
</evidence>
<gene>
    <name evidence="1" type="ORF">COV04_00695</name>
</gene>